<dbReference type="OrthoDB" id="4755094at2759"/>
<dbReference type="STRING" id="109264.A0A1F8AG39"/>
<evidence type="ECO:0000256" key="1">
    <source>
        <dbReference type="SAM" id="MobiDB-lite"/>
    </source>
</evidence>
<evidence type="ECO:0000313" key="2">
    <source>
        <dbReference type="EMBL" id="OGM50268.1"/>
    </source>
</evidence>
<sequence>MDANSSSITKSCSDQNNSLAGNVPATTTSWRDSNQNKYPARRALNRLKQNAASFHEDVNLVSQRISQQAYEIEQMGQQLETAQQRIQKLEVELQTRIFRSMPDYQLSDATVSEDFLVIRDSLSEWVEGFPDIKSFHETFNDAVRRRGMDENMLTFHSQFQLNLDHAQNEILTWISFCVIRKYILEPRVFAAPPADQELMEHLHEGMSMLEPKKDIESINLWRSNTVRAYTATQRHKDRAIQHCTGLAEYLRGFFSCFSFEETFDWDQKFRRLGQQVLPQIAALALKLNCSPEQYKWGRFREALPLIINKGYLSHFTIMDAHTHHTINPQAARFASMQDDAPIGVFLLVLFPALFRLDPRAQNYIPIQRAVFVIQGYESLPPNLKAEVDSLATEG</sequence>
<dbReference type="Proteomes" id="UP000179179">
    <property type="component" value="Unassembled WGS sequence"/>
</dbReference>
<organism evidence="2 3">
    <name type="scientific">Aspergillus bombycis</name>
    <dbReference type="NCBI Taxonomy" id="109264"/>
    <lineage>
        <taxon>Eukaryota</taxon>
        <taxon>Fungi</taxon>
        <taxon>Dikarya</taxon>
        <taxon>Ascomycota</taxon>
        <taxon>Pezizomycotina</taxon>
        <taxon>Eurotiomycetes</taxon>
        <taxon>Eurotiomycetidae</taxon>
        <taxon>Eurotiales</taxon>
        <taxon>Aspergillaceae</taxon>
        <taxon>Aspergillus</taxon>
    </lineage>
</organism>
<dbReference type="RefSeq" id="XP_022393985.1">
    <property type="nucleotide sequence ID" value="XM_022528363.1"/>
</dbReference>
<evidence type="ECO:0000313" key="3">
    <source>
        <dbReference type="Proteomes" id="UP000179179"/>
    </source>
</evidence>
<dbReference type="GeneID" id="34444623"/>
<protein>
    <submittedName>
        <fullName evidence="2">Uncharacterized protein</fullName>
    </submittedName>
</protein>
<gene>
    <name evidence="2" type="ORF">ABOM_001233</name>
</gene>
<accession>A0A1F8AG39</accession>
<reference evidence="2 3" key="1">
    <citation type="journal article" date="2016" name="Genome Biol. Evol.">
        <title>Draft genome sequence of an aflatoxigenic Aspergillus species, A. bombycis.</title>
        <authorList>
            <person name="Moore G.G."/>
            <person name="Mack B.M."/>
            <person name="Beltz S.B."/>
            <person name="Gilbert M.K."/>
        </authorList>
    </citation>
    <scope>NUCLEOTIDE SEQUENCE [LARGE SCALE GENOMIC DNA]</scope>
    <source>
        <strain evidence="3">NRRL 26010</strain>
    </source>
</reference>
<dbReference type="EMBL" id="LYCR01000004">
    <property type="protein sequence ID" value="OGM50268.1"/>
    <property type="molecule type" value="Genomic_DNA"/>
</dbReference>
<proteinExistence type="predicted"/>
<comment type="caution">
    <text evidence="2">The sequence shown here is derived from an EMBL/GenBank/DDBJ whole genome shotgun (WGS) entry which is preliminary data.</text>
</comment>
<keyword evidence="3" id="KW-1185">Reference proteome</keyword>
<dbReference type="AlphaFoldDB" id="A0A1F8AG39"/>
<feature type="region of interest" description="Disordered" evidence="1">
    <location>
        <begin position="1"/>
        <end position="35"/>
    </location>
</feature>
<name>A0A1F8AG39_9EURO</name>